<dbReference type="InterPro" id="IPR036641">
    <property type="entry name" value="HPT_dom_sf"/>
</dbReference>
<evidence type="ECO:0000259" key="9">
    <source>
        <dbReference type="PROSITE" id="PS51755"/>
    </source>
</evidence>
<dbReference type="InterPro" id="IPR011006">
    <property type="entry name" value="CheY-like_superfamily"/>
</dbReference>
<keyword evidence="5" id="KW-0804">Transcription</keyword>
<keyword evidence="2" id="KW-0902">Two-component regulatory system</keyword>
<dbReference type="PROSITE" id="PS50110">
    <property type="entry name" value="RESPONSE_REGULATORY"/>
    <property type="match status" value="2"/>
</dbReference>
<evidence type="ECO:0000256" key="4">
    <source>
        <dbReference type="ARBA" id="ARBA00023125"/>
    </source>
</evidence>
<dbReference type="Gene3D" id="3.40.50.2300">
    <property type="match status" value="2"/>
</dbReference>
<dbReference type="PROSITE" id="PS51755">
    <property type="entry name" value="OMPR_PHOB"/>
    <property type="match status" value="1"/>
</dbReference>
<dbReference type="CDD" id="cd19935">
    <property type="entry name" value="REC_OmpR_CusR-like"/>
    <property type="match status" value="1"/>
</dbReference>
<dbReference type="SUPFAM" id="SSF47226">
    <property type="entry name" value="Histidine-containing phosphotransfer domain, HPT domain"/>
    <property type="match status" value="1"/>
</dbReference>
<dbReference type="PANTHER" id="PTHR48111:SF15">
    <property type="entry name" value="OMPR SUBFAMILY"/>
    <property type="match status" value="1"/>
</dbReference>
<feature type="domain" description="Response regulatory" evidence="8">
    <location>
        <begin position="2"/>
        <end position="116"/>
    </location>
</feature>
<dbReference type="GO" id="GO:0006355">
    <property type="term" value="P:regulation of DNA-templated transcription"/>
    <property type="evidence" value="ECO:0007669"/>
    <property type="project" value="InterPro"/>
</dbReference>
<evidence type="ECO:0000256" key="2">
    <source>
        <dbReference type="ARBA" id="ARBA00023012"/>
    </source>
</evidence>
<evidence type="ECO:0000256" key="5">
    <source>
        <dbReference type="ARBA" id="ARBA00023163"/>
    </source>
</evidence>
<feature type="modified residue" description="4-aspartylphosphate" evidence="6">
    <location>
        <position position="51"/>
    </location>
</feature>
<dbReference type="Gene3D" id="1.20.120.160">
    <property type="entry name" value="HPT domain"/>
    <property type="match status" value="1"/>
</dbReference>
<evidence type="ECO:0000256" key="7">
    <source>
        <dbReference type="PROSITE-ProRule" id="PRU01091"/>
    </source>
</evidence>
<evidence type="ECO:0000256" key="6">
    <source>
        <dbReference type="PROSITE-ProRule" id="PRU00169"/>
    </source>
</evidence>
<name>A0A1Z4JKE6_LEPBY</name>
<dbReference type="CDD" id="cd00383">
    <property type="entry name" value="trans_reg_C"/>
    <property type="match status" value="1"/>
</dbReference>
<proteinExistence type="predicted"/>
<evidence type="ECO:0000256" key="1">
    <source>
        <dbReference type="ARBA" id="ARBA00022553"/>
    </source>
</evidence>
<dbReference type="Pfam" id="PF01627">
    <property type="entry name" value="Hpt"/>
    <property type="match status" value="1"/>
</dbReference>
<dbReference type="FunFam" id="3.40.50.2300:FF:000002">
    <property type="entry name" value="DNA-binding response regulator PhoP"/>
    <property type="match status" value="1"/>
</dbReference>
<keyword evidence="1 6" id="KW-0597">Phosphoprotein</keyword>
<dbReference type="PANTHER" id="PTHR48111">
    <property type="entry name" value="REGULATOR OF RPOS"/>
    <property type="match status" value="1"/>
</dbReference>
<dbReference type="Proteomes" id="UP000217895">
    <property type="component" value="Chromosome"/>
</dbReference>
<dbReference type="GO" id="GO:0000156">
    <property type="term" value="F:phosphorelay response regulator activity"/>
    <property type="evidence" value="ECO:0007669"/>
    <property type="project" value="TreeGrafter"/>
</dbReference>
<evidence type="ECO:0000313" key="11">
    <source>
        <dbReference type="Proteomes" id="UP000217895"/>
    </source>
</evidence>
<dbReference type="SUPFAM" id="SSF52172">
    <property type="entry name" value="CheY-like"/>
    <property type="match status" value="2"/>
</dbReference>
<dbReference type="InterPro" id="IPR001867">
    <property type="entry name" value="OmpR/PhoB-type_DNA-bd"/>
</dbReference>
<dbReference type="InterPro" id="IPR016032">
    <property type="entry name" value="Sig_transdc_resp-reg_C-effctor"/>
</dbReference>
<dbReference type="SMART" id="SM00862">
    <property type="entry name" value="Trans_reg_C"/>
    <property type="match status" value="1"/>
</dbReference>
<keyword evidence="11" id="KW-1185">Reference proteome</keyword>
<evidence type="ECO:0000259" key="8">
    <source>
        <dbReference type="PROSITE" id="PS50110"/>
    </source>
</evidence>
<dbReference type="InterPro" id="IPR008207">
    <property type="entry name" value="Sig_transdc_His_kin_Hpt_dom"/>
</dbReference>
<keyword evidence="4 7" id="KW-0238">DNA-binding</keyword>
<feature type="modified residue" description="4-aspartylphosphate" evidence="6">
    <location>
        <position position="424"/>
    </location>
</feature>
<evidence type="ECO:0000256" key="3">
    <source>
        <dbReference type="ARBA" id="ARBA00023015"/>
    </source>
</evidence>
<feature type="DNA-binding region" description="OmpR/PhoB-type" evidence="7">
    <location>
        <begin position="124"/>
        <end position="223"/>
    </location>
</feature>
<dbReference type="Pfam" id="PF00486">
    <property type="entry name" value="Trans_reg_C"/>
    <property type="match status" value="1"/>
</dbReference>
<dbReference type="SUPFAM" id="SSF46894">
    <property type="entry name" value="C-terminal effector domain of the bipartite response regulators"/>
    <property type="match status" value="1"/>
</dbReference>
<dbReference type="InterPro" id="IPR001789">
    <property type="entry name" value="Sig_transdc_resp-reg_receiver"/>
</dbReference>
<protein>
    <submittedName>
        <fullName evidence="10">PcaC protein</fullName>
    </submittedName>
</protein>
<dbReference type="AlphaFoldDB" id="A0A1Z4JKE6"/>
<dbReference type="SMART" id="SM00448">
    <property type="entry name" value="REC"/>
    <property type="match status" value="2"/>
</dbReference>
<feature type="domain" description="OmpR/PhoB-type" evidence="9">
    <location>
        <begin position="124"/>
        <end position="223"/>
    </location>
</feature>
<keyword evidence="3" id="KW-0805">Transcription regulation</keyword>
<dbReference type="EMBL" id="AP018203">
    <property type="protein sequence ID" value="BAY57057.1"/>
    <property type="molecule type" value="Genomic_DNA"/>
</dbReference>
<dbReference type="GO" id="GO:0032993">
    <property type="term" value="C:protein-DNA complex"/>
    <property type="evidence" value="ECO:0007669"/>
    <property type="project" value="TreeGrafter"/>
</dbReference>
<dbReference type="CDD" id="cd17574">
    <property type="entry name" value="REC_OmpR"/>
    <property type="match status" value="1"/>
</dbReference>
<reference evidence="10 11" key="1">
    <citation type="submission" date="2017-06" db="EMBL/GenBank/DDBJ databases">
        <title>Genome sequencing of cyanobaciteial culture collection at National Institute for Environmental Studies (NIES).</title>
        <authorList>
            <person name="Hirose Y."/>
            <person name="Shimura Y."/>
            <person name="Fujisawa T."/>
            <person name="Nakamura Y."/>
            <person name="Kawachi M."/>
        </authorList>
    </citation>
    <scope>NUCLEOTIDE SEQUENCE [LARGE SCALE GENOMIC DNA]</scope>
    <source>
        <strain evidence="10 11">NIES-2135</strain>
    </source>
</reference>
<feature type="domain" description="Response regulatory" evidence="8">
    <location>
        <begin position="375"/>
        <end position="491"/>
    </location>
</feature>
<gene>
    <name evidence="10" type="ORF">NIES2135_39210</name>
</gene>
<dbReference type="Gene3D" id="1.10.10.10">
    <property type="entry name" value="Winged helix-like DNA-binding domain superfamily/Winged helix DNA-binding domain"/>
    <property type="match status" value="1"/>
</dbReference>
<dbReference type="Gene3D" id="6.10.250.690">
    <property type="match status" value="1"/>
</dbReference>
<accession>A0A1Z4JKE6</accession>
<dbReference type="GO" id="GO:0005829">
    <property type="term" value="C:cytosol"/>
    <property type="evidence" value="ECO:0007669"/>
    <property type="project" value="TreeGrafter"/>
</dbReference>
<sequence length="500" mass="55876">MKILLVEDDEALSAILVQNLAAHHYVVDAVHDGESGWTYASTFDYDLIILDLMLPKLDGICLCQRLRSENDTTPILLLTSESASTAKVSALDAGADDYVVKPVDTQELVARIRALLRRSSNCPLPIMTWGALFLNPSTCEVTYDGLPLTLTTKEYELLELLLRTSPNLLSVEEILDRLWSSDDFPSEATVRSHIRRLRQKLVEIGAPQNFITTVHGRGYYLGTLQSEPRPAPTPEQDKQPNYLEFLNHLWSKTQPKALEQLEVINQAIAALQAGTCSQELQAEARQIAHKHVGTLGTFGLNQAMELARLLEQEFSSQTMLSSQQAERLEPLSIALQQTVQLTAKIQSVPGTQSQPNSTIVSIPLQIEPTPRANPRVMIVDDDHAFLRMLPTLLQPWHFNITTLGEPQQFWAVLEAVQPDALVLDIHMPEINGLQLCQALRQQPAWRRLPILVLSSVTDLSTQNLAFTLGIDDYLCKPIVAIDLANRILNRLQRVQAWSQS</sequence>
<dbReference type="InterPro" id="IPR036388">
    <property type="entry name" value="WH-like_DNA-bd_sf"/>
</dbReference>
<dbReference type="GO" id="GO:0000976">
    <property type="term" value="F:transcription cis-regulatory region binding"/>
    <property type="evidence" value="ECO:0007669"/>
    <property type="project" value="TreeGrafter"/>
</dbReference>
<dbReference type="Pfam" id="PF00072">
    <property type="entry name" value="Response_reg"/>
    <property type="match status" value="2"/>
</dbReference>
<organism evidence="10 11">
    <name type="scientific">Leptolyngbya boryana NIES-2135</name>
    <dbReference type="NCBI Taxonomy" id="1973484"/>
    <lineage>
        <taxon>Bacteria</taxon>
        <taxon>Bacillati</taxon>
        <taxon>Cyanobacteriota</taxon>
        <taxon>Cyanophyceae</taxon>
        <taxon>Leptolyngbyales</taxon>
        <taxon>Leptolyngbyaceae</taxon>
        <taxon>Leptolyngbya group</taxon>
        <taxon>Leptolyngbya</taxon>
    </lineage>
</organism>
<dbReference type="InterPro" id="IPR039420">
    <property type="entry name" value="WalR-like"/>
</dbReference>
<evidence type="ECO:0000313" key="10">
    <source>
        <dbReference type="EMBL" id="BAY57057.1"/>
    </source>
</evidence>